<dbReference type="Pfam" id="PF12697">
    <property type="entry name" value="Abhydrolase_6"/>
    <property type="match status" value="1"/>
</dbReference>
<dbReference type="InterPro" id="IPR029058">
    <property type="entry name" value="AB_hydrolase_fold"/>
</dbReference>
<feature type="domain" description="AB hydrolase-1" evidence="1">
    <location>
        <begin position="1"/>
        <end position="165"/>
    </location>
</feature>
<reference evidence="2 3" key="1">
    <citation type="journal article" date="2014" name="Nat. Commun.">
        <title>Klebsormidium flaccidum genome reveals primary factors for plant terrestrial adaptation.</title>
        <authorList>
            <person name="Hori K."/>
            <person name="Maruyama F."/>
            <person name="Fujisawa T."/>
            <person name="Togashi T."/>
            <person name="Yamamoto N."/>
            <person name="Seo M."/>
            <person name="Sato S."/>
            <person name="Yamada T."/>
            <person name="Mori H."/>
            <person name="Tajima N."/>
            <person name="Moriyama T."/>
            <person name="Ikeuchi M."/>
            <person name="Watanabe M."/>
            <person name="Wada H."/>
            <person name="Kobayashi K."/>
            <person name="Saito M."/>
            <person name="Masuda T."/>
            <person name="Sasaki-Sekimoto Y."/>
            <person name="Mashiguchi K."/>
            <person name="Awai K."/>
            <person name="Shimojima M."/>
            <person name="Masuda S."/>
            <person name="Iwai M."/>
            <person name="Nobusawa T."/>
            <person name="Narise T."/>
            <person name="Kondo S."/>
            <person name="Saito H."/>
            <person name="Sato R."/>
            <person name="Murakawa M."/>
            <person name="Ihara Y."/>
            <person name="Oshima-Yamada Y."/>
            <person name="Ohtaka K."/>
            <person name="Satoh M."/>
            <person name="Sonobe K."/>
            <person name="Ishii M."/>
            <person name="Ohtani R."/>
            <person name="Kanamori-Sato M."/>
            <person name="Honoki R."/>
            <person name="Miyazaki D."/>
            <person name="Mochizuki H."/>
            <person name="Umetsu J."/>
            <person name="Higashi K."/>
            <person name="Shibata D."/>
            <person name="Kamiya Y."/>
            <person name="Sato N."/>
            <person name="Nakamura Y."/>
            <person name="Tabata S."/>
            <person name="Ida S."/>
            <person name="Kurokawa K."/>
            <person name="Ohta H."/>
        </authorList>
    </citation>
    <scope>NUCLEOTIDE SEQUENCE [LARGE SCALE GENOMIC DNA]</scope>
    <source>
        <strain evidence="2 3">NIES-2285</strain>
    </source>
</reference>
<dbReference type="STRING" id="105231.A0A1Y1IFI9"/>
<dbReference type="Gene3D" id="3.40.50.1820">
    <property type="entry name" value="alpha/beta hydrolase"/>
    <property type="match status" value="1"/>
</dbReference>
<dbReference type="InterPro" id="IPR000073">
    <property type="entry name" value="AB_hydrolase_1"/>
</dbReference>
<evidence type="ECO:0000259" key="1">
    <source>
        <dbReference type="Pfam" id="PF12697"/>
    </source>
</evidence>
<accession>A0A1Y1IFI9</accession>
<dbReference type="OMA" id="PCTYAAW"/>
<dbReference type="PANTHER" id="PTHR37017:SF11">
    <property type="entry name" value="ESTERASE_LIPASE_THIOESTERASE DOMAIN-CONTAINING PROTEIN"/>
    <property type="match status" value="1"/>
</dbReference>
<dbReference type="EMBL" id="DF237331">
    <property type="protein sequence ID" value="GAQ87851.1"/>
    <property type="molecule type" value="Genomic_DNA"/>
</dbReference>
<gene>
    <name evidence="2" type="ORF">KFL_003820060</name>
</gene>
<proteinExistence type="predicted"/>
<dbReference type="InterPro" id="IPR052897">
    <property type="entry name" value="Sec-Metab_Biosynth_Hydrolase"/>
</dbReference>
<organism evidence="2 3">
    <name type="scientific">Klebsormidium nitens</name>
    <name type="common">Green alga</name>
    <name type="synonym">Ulothrix nitens</name>
    <dbReference type="NCBI Taxonomy" id="105231"/>
    <lineage>
        <taxon>Eukaryota</taxon>
        <taxon>Viridiplantae</taxon>
        <taxon>Streptophyta</taxon>
        <taxon>Klebsormidiophyceae</taxon>
        <taxon>Klebsormidiales</taxon>
        <taxon>Klebsormidiaceae</taxon>
        <taxon>Klebsormidium</taxon>
    </lineage>
</organism>
<sequence length="173" mass="18673">MHSYGGTVGTEAVHATLGKCAREAEGKAGGVLRLVFLCAFVVQEGASLLSLSKGEAPPYLIINEDGSCVVQETACAQLFYNDVPPAEQQHWISKLKPHPVVSMNNPVTYLAYKHHPASYIFCENDQAVPVEVQKMMVNGSGVEMRTETLTSGHSPFLSMPEKLLEAVQKTAGI</sequence>
<name>A0A1Y1IFI9_KLENI</name>
<dbReference type="OrthoDB" id="1263307at2759"/>
<dbReference type="Proteomes" id="UP000054558">
    <property type="component" value="Unassembled WGS sequence"/>
</dbReference>
<evidence type="ECO:0000313" key="3">
    <source>
        <dbReference type="Proteomes" id="UP000054558"/>
    </source>
</evidence>
<dbReference type="SUPFAM" id="SSF53474">
    <property type="entry name" value="alpha/beta-Hydrolases"/>
    <property type="match status" value="1"/>
</dbReference>
<evidence type="ECO:0000313" key="2">
    <source>
        <dbReference type="EMBL" id="GAQ87851.1"/>
    </source>
</evidence>
<dbReference type="PANTHER" id="PTHR37017">
    <property type="entry name" value="AB HYDROLASE-1 DOMAIN-CONTAINING PROTEIN-RELATED"/>
    <property type="match status" value="1"/>
</dbReference>
<keyword evidence="3" id="KW-1185">Reference proteome</keyword>
<protein>
    <recommendedName>
        <fullName evidence="1">AB hydrolase-1 domain-containing protein</fullName>
    </recommendedName>
</protein>
<dbReference type="AlphaFoldDB" id="A0A1Y1IFI9"/>